<reference evidence="2 3" key="1">
    <citation type="submission" date="2016-01" db="EMBL/GenBank/DDBJ databases">
        <title>The new phylogeny of the genus Mycobacterium.</title>
        <authorList>
            <person name="Tarcisio F."/>
            <person name="Conor M."/>
            <person name="Antonella G."/>
            <person name="Elisabetta G."/>
            <person name="Giulia F.S."/>
            <person name="Sara T."/>
            <person name="Anna F."/>
            <person name="Clotilde B."/>
            <person name="Roberto B."/>
            <person name="Veronica D.S."/>
            <person name="Fabio R."/>
            <person name="Monica P."/>
            <person name="Olivier J."/>
            <person name="Enrico T."/>
            <person name="Nicola S."/>
        </authorList>
    </citation>
    <scope>NUCLEOTIDE SEQUENCE [LARGE SCALE GENOMIC DNA]</scope>
    <source>
        <strain evidence="2 3">DSM 44572</strain>
    </source>
</reference>
<dbReference type="EMBL" id="LQPJ01000121">
    <property type="protein sequence ID" value="ORW20941.1"/>
    <property type="molecule type" value="Genomic_DNA"/>
</dbReference>
<dbReference type="RefSeq" id="WP_158090917.1">
    <property type="nucleotide sequence ID" value="NZ_LQPJ01000121.1"/>
</dbReference>
<dbReference type="STRING" id="153971.AWC19_14350"/>
<evidence type="ECO:0000259" key="1">
    <source>
        <dbReference type="Pfam" id="PF03374"/>
    </source>
</evidence>
<evidence type="ECO:0000313" key="3">
    <source>
        <dbReference type="Proteomes" id="UP000193529"/>
    </source>
</evidence>
<accession>A0A1X1ZCQ7</accession>
<dbReference type="GO" id="GO:0003677">
    <property type="term" value="F:DNA binding"/>
    <property type="evidence" value="ECO:0007669"/>
    <property type="project" value="InterPro"/>
</dbReference>
<proteinExistence type="predicted"/>
<dbReference type="AlphaFoldDB" id="A0A1X1ZCQ7"/>
<comment type="caution">
    <text evidence="2">The sequence shown here is derived from an EMBL/GenBank/DDBJ whole genome shotgun (WGS) entry which is preliminary data.</text>
</comment>
<name>A0A1X1ZCQ7_9MYCO</name>
<dbReference type="Proteomes" id="UP000193529">
    <property type="component" value="Unassembled WGS sequence"/>
</dbReference>
<feature type="domain" description="Antirepressor protein C-terminal" evidence="1">
    <location>
        <begin position="83"/>
        <end position="168"/>
    </location>
</feature>
<evidence type="ECO:0000313" key="2">
    <source>
        <dbReference type="EMBL" id="ORW20941.1"/>
    </source>
</evidence>
<dbReference type="OrthoDB" id="9812611at2"/>
<dbReference type="InterPro" id="IPR005039">
    <property type="entry name" value="Ant_C"/>
</dbReference>
<organism evidence="2 3">
    <name type="scientific">Mycobacterium palustre</name>
    <dbReference type="NCBI Taxonomy" id="153971"/>
    <lineage>
        <taxon>Bacteria</taxon>
        <taxon>Bacillati</taxon>
        <taxon>Actinomycetota</taxon>
        <taxon>Actinomycetes</taxon>
        <taxon>Mycobacteriales</taxon>
        <taxon>Mycobacteriaceae</taxon>
        <taxon>Mycobacterium</taxon>
        <taxon>Mycobacterium simiae complex</taxon>
    </lineage>
</organism>
<protein>
    <recommendedName>
        <fullName evidence="1">Antirepressor protein C-terminal domain-containing protein</fullName>
    </recommendedName>
</protein>
<sequence>MFNPVKIAAHNQGFNVRTLFTAVSKKTDGRPQSDFLVTRFAAYLVAMNGDPRKAEVSAAQHYFAVKTRQAELSAPTLPPMSDDELMEADGTYSWAAVANILGWGRNVMLRELRRLGVIQGNRLPYQRYAHHFKVVPGTYKHPKSGEQVPYATTTVRPSGVDFLRKKLAVAQLPEAAS</sequence>
<gene>
    <name evidence="2" type="ORF">AWC19_14350</name>
</gene>
<dbReference type="Pfam" id="PF03374">
    <property type="entry name" value="ANT"/>
    <property type="match status" value="1"/>
</dbReference>
<keyword evidence="3" id="KW-1185">Reference proteome</keyword>